<evidence type="ECO:0000256" key="3">
    <source>
        <dbReference type="ARBA" id="ARBA00023163"/>
    </source>
</evidence>
<comment type="similarity">
    <text evidence="1">Belongs to the TFIIE alpha subunit family.</text>
</comment>
<dbReference type="Proteomes" id="UP000699462">
    <property type="component" value="Unassembled WGS sequence"/>
</dbReference>
<feature type="non-terminal residue" evidence="6">
    <location>
        <position position="573"/>
    </location>
</feature>
<dbReference type="GO" id="GO:0006367">
    <property type="term" value="P:transcription initiation at RNA polymerase II promoter"/>
    <property type="evidence" value="ECO:0007669"/>
    <property type="project" value="InterPro"/>
</dbReference>
<dbReference type="InterPro" id="IPR021600">
    <property type="entry name" value="TFIIE_asu_C"/>
</dbReference>
<evidence type="ECO:0000256" key="4">
    <source>
        <dbReference type="SAM" id="MobiDB-lite"/>
    </source>
</evidence>
<gene>
    <name evidence="6" type="ORF">P879_07438</name>
</gene>
<comment type="caution">
    <text evidence="6">The sequence shown here is derived from an EMBL/GenBank/DDBJ whole genome shotgun (WGS) entry which is preliminary data.</text>
</comment>
<organism evidence="6 7">
    <name type="scientific">Paragonimus westermani</name>
    <dbReference type="NCBI Taxonomy" id="34504"/>
    <lineage>
        <taxon>Eukaryota</taxon>
        <taxon>Metazoa</taxon>
        <taxon>Spiralia</taxon>
        <taxon>Lophotrochozoa</taxon>
        <taxon>Platyhelminthes</taxon>
        <taxon>Trematoda</taxon>
        <taxon>Digenea</taxon>
        <taxon>Plagiorchiida</taxon>
        <taxon>Troglotremata</taxon>
        <taxon>Troglotrematidae</taxon>
        <taxon>Paragonimus</taxon>
    </lineage>
</organism>
<dbReference type="InterPro" id="IPR002853">
    <property type="entry name" value="TFIIE_asu"/>
</dbReference>
<evidence type="ECO:0000313" key="7">
    <source>
        <dbReference type="Proteomes" id="UP000699462"/>
    </source>
</evidence>
<keyword evidence="2" id="KW-0805">Transcription regulation</keyword>
<feature type="compositionally biased region" description="Polar residues" evidence="4">
    <location>
        <begin position="69"/>
        <end position="86"/>
    </location>
</feature>
<proteinExistence type="inferred from homology"/>
<dbReference type="Pfam" id="PF11521">
    <property type="entry name" value="TFIIE-A_C"/>
    <property type="match status" value="1"/>
</dbReference>
<dbReference type="SMART" id="SM00531">
    <property type="entry name" value="TFIIE"/>
    <property type="match status" value="1"/>
</dbReference>
<dbReference type="OrthoDB" id="361102at2759"/>
<accession>A0A8T0D1Y1</accession>
<dbReference type="PANTHER" id="PTHR13097">
    <property type="entry name" value="TRANSCRIPTION INITIATION FACTOR IIE, ALPHA SUBUNIT"/>
    <property type="match status" value="1"/>
</dbReference>
<dbReference type="AlphaFoldDB" id="A0A8T0D1Y1"/>
<dbReference type="InterPro" id="IPR024550">
    <property type="entry name" value="TFIIEa/SarR/Rpc3_HTH_dom"/>
</dbReference>
<evidence type="ECO:0000259" key="5">
    <source>
        <dbReference type="PROSITE" id="PS51344"/>
    </source>
</evidence>
<evidence type="ECO:0000256" key="1">
    <source>
        <dbReference type="ARBA" id="ARBA00008947"/>
    </source>
</evidence>
<dbReference type="PROSITE" id="PS51344">
    <property type="entry name" value="HTH_TFE_IIE"/>
    <property type="match status" value="1"/>
</dbReference>
<dbReference type="InterPro" id="IPR017919">
    <property type="entry name" value="TFIIE/TFIIEa_HTH"/>
</dbReference>
<dbReference type="InterPro" id="IPR013083">
    <property type="entry name" value="Znf_RING/FYVE/PHD"/>
</dbReference>
<evidence type="ECO:0000313" key="6">
    <source>
        <dbReference type="EMBL" id="KAF8561883.1"/>
    </source>
</evidence>
<keyword evidence="3" id="KW-0804">Transcription</keyword>
<feature type="region of interest" description="Disordered" evidence="4">
    <location>
        <begin position="43"/>
        <end position="108"/>
    </location>
</feature>
<sequence length="573" mass="62732">SLVCVHQVHPPSSGCLFACLCIAAVSLSANHSFSLPASASITTVSSPSGSPSCSMSINYPPNTPDSKETGSSVTVPKRPSSATSVSLKRPASAMTNPHHPASDANGNSQKCVNRLPGCLKKLVRSIVRTFYSREHSIIVDLLVRNTIMKEEDLCERLRFEKKQLRQYLHTLKTDQFIKSKLQLETDADGKTTKITHYFIEYQLFVNVVKYRLDQMQRRLEAEQRQSTSRASFRCASCRITYTDLEVDRLVSVDNPGRLECVYCRAEVTEEEDNVSRTDARALIAKFHHQVRDPIDAMLRECDEVHLSSYILEPEIRPLEPLNDEVDSTAVLDSHKSATTLNTPLEFDAKRESTNFGPTENRVRIVLTGQPNPSSSMTKQRPIWMADSTINAGPAAGLGELDRGLGQRSNPTVADNGHPGAVIPGVSGSVTQTLTPGRVPSGFSSATTSGGPGTKDGFSEPSGTGVGQTPQGGDIMQLLLVHERRGLITHPASKGAGKTPSKQIITAHPTDKTEDSRIAQESNESLQDDFTVLIDGQSIPYVSVTPEMIRVMTQQEKAEYIRVGKLLYRDVMVD</sequence>
<feature type="region of interest" description="Disordered" evidence="4">
    <location>
        <begin position="405"/>
        <end position="471"/>
    </location>
</feature>
<protein>
    <recommendedName>
        <fullName evidence="5">HTH TFE/IIEalpha-type domain-containing protein</fullName>
    </recommendedName>
</protein>
<dbReference type="PANTHER" id="PTHR13097:SF7">
    <property type="entry name" value="GENERAL TRANSCRIPTION FACTOR IIE SUBUNIT 1"/>
    <property type="match status" value="1"/>
</dbReference>
<keyword evidence="7" id="KW-1185">Reference proteome</keyword>
<dbReference type="EMBL" id="JTDF01021401">
    <property type="protein sequence ID" value="KAF8561883.1"/>
    <property type="molecule type" value="Genomic_DNA"/>
</dbReference>
<dbReference type="Gene3D" id="3.30.40.10">
    <property type="entry name" value="Zinc/RING finger domain, C3HC4 (zinc finger)"/>
    <property type="match status" value="1"/>
</dbReference>
<reference evidence="6 7" key="1">
    <citation type="submission" date="2019-07" db="EMBL/GenBank/DDBJ databases">
        <title>Annotation for the trematode Paragonimus westermani.</title>
        <authorList>
            <person name="Choi Y.-J."/>
        </authorList>
    </citation>
    <scope>NUCLEOTIDE SEQUENCE [LARGE SCALE GENOMIC DNA]</scope>
    <source>
        <strain evidence="6">180907_Pwestermani</strain>
    </source>
</reference>
<evidence type="ECO:0000256" key="2">
    <source>
        <dbReference type="ARBA" id="ARBA00023015"/>
    </source>
</evidence>
<dbReference type="GO" id="GO:0005673">
    <property type="term" value="C:transcription factor TFIIE complex"/>
    <property type="evidence" value="ECO:0007669"/>
    <property type="project" value="TreeGrafter"/>
</dbReference>
<feature type="domain" description="HTH TFE/IIEalpha-type" evidence="5">
    <location>
        <begin position="119"/>
        <end position="209"/>
    </location>
</feature>
<dbReference type="InterPro" id="IPR039997">
    <property type="entry name" value="TFE"/>
</dbReference>
<dbReference type="Pfam" id="PF02002">
    <property type="entry name" value="TFIIE_alpha"/>
    <property type="match status" value="1"/>
</dbReference>
<dbReference type="SUPFAM" id="SSF57783">
    <property type="entry name" value="Zinc beta-ribbon"/>
    <property type="match status" value="1"/>
</dbReference>
<name>A0A8T0D1Y1_9TREM</name>
<dbReference type="Gene3D" id="6.10.140.1250">
    <property type="match status" value="1"/>
</dbReference>
<feature type="compositionally biased region" description="Low complexity" evidence="4">
    <location>
        <begin position="43"/>
        <end position="57"/>
    </location>
</feature>